<dbReference type="AlphaFoldDB" id="A0A698FE67"/>
<organism evidence="1">
    <name type="scientific">Campylobacter jejuni</name>
    <dbReference type="NCBI Taxonomy" id="197"/>
    <lineage>
        <taxon>Bacteria</taxon>
        <taxon>Pseudomonadati</taxon>
        <taxon>Campylobacterota</taxon>
        <taxon>Epsilonproteobacteria</taxon>
        <taxon>Campylobacterales</taxon>
        <taxon>Campylobacteraceae</taxon>
        <taxon>Campylobacter</taxon>
    </lineage>
</organism>
<reference evidence="1" key="1">
    <citation type="submission" date="2019-09" db="EMBL/GenBank/DDBJ databases">
        <authorList>
            <consortium name="GenomeTrakr network: Whole genome sequencing for foodborne pathogen traceback"/>
        </authorList>
    </citation>
    <scope>NUCLEOTIDE SEQUENCE [LARGE SCALE GENOMIC DNA]</scope>
    <source>
        <strain evidence="1">TTU_583</strain>
    </source>
</reference>
<proteinExistence type="predicted"/>
<protein>
    <submittedName>
        <fullName evidence="1">Uncharacterized protein</fullName>
    </submittedName>
</protein>
<name>A0A698FE67_CAMJU</name>
<accession>A0A698FE67</accession>
<sequence length="202" mass="23636">MKIVLLTILSFLGLWGLSFDELIYNKNEAKPSFDCSRLKDNGKNDDELILCNKIGAINEFENKKLALIDNIFISLYQELLDNANDNMKEDFKLVLKKMFKERKNYTKAISNDYLHISQDPALPFVYKTDYIGKIYAKAFLGLMQKAKKDTQSKEKLRQIFNNQIDKYENLIQQSIQDPINLEIFIDNLAQEDLIDYNAKLRF</sequence>
<dbReference type="EMBL" id="AAKUWM010000001">
    <property type="protein sequence ID" value="ECV9656609.1"/>
    <property type="molecule type" value="Genomic_DNA"/>
</dbReference>
<comment type="caution">
    <text evidence="1">The sequence shown here is derived from an EMBL/GenBank/DDBJ whole genome shotgun (WGS) entry which is preliminary data.</text>
</comment>
<evidence type="ECO:0000313" key="1">
    <source>
        <dbReference type="EMBL" id="ECV9656609.1"/>
    </source>
</evidence>
<gene>
    <name evidence="1" type="ORF">F2N06_01095</name>
</gene>